<evidence type="ECO:0000259" key="1">
    <source>
        <dbReference type="Pfam" id="PF01844"/>
    </source>
</evidence>
<dbReference type="Proteomes" id="UP001176021">
    <property type="component" value="Unassembled WGS sequence"/>
</dbReference>
<protein>
    <submittedName>
        <fullName evidence="2">HNH endonuclease</fullName>
    </submittedName>
</protein>
<name>A0ABT8QZL6_9FIRM</name>
<keyword evidence="2" id="KW-0540">Nuclease</keyword>
<dbReference type="InterPro" id="IPR002711">
    <property type="entry name" value="HNH"/>
</dbReference>
<keyword evidence="2" id="KW-0255">Endonuclease</keyword>
<gene>
    <name evidence="2" type="ORF">M8H41_25205</name>
</gene>
<sequence length="58" mass="6616">MTRDNNECQRCKGEGNLHVAECVHHKKHLRKHPELALAGSNLISLCLAFHDIEHSLLF</sequence>
<accession>A0ABT8QZL6</accession>
<dbReference type="Pfam" id="PF01844">
    <property type="entry name" value="HNH"/>
    <property type="match status" value="1"/>
</dbReference>
<dbReference type="EMBL" id="JAMJEV010000051">
    <property type="protein sequence ID" value="MDO0826080.1"/>
    <property type="molecule type" value="Genomic_DNA"/>
</dbReference>
<evidence type="ECO:0000313" key="3">
    <source>
        <dbReference type="Proteomes" id="UP001176021"/>
    </source>
</evidence>
<comment type="caution">
    <text evidence="2">The sequence shown here is derived from an EMBL/GenBank/DDBJ whole genome shotgun (WGS) entry which is preliminary data.</text>
</comment>
<dbReference type="GO" id="GO:0004519">
    <property type="term" value="F:endonuclease activity"/>
    <property type="evidence" value="ECO:0007669"/>
    <property type="project" value="UniProtKB-KW"/>
</dbReference>
<reference evidence="2" key="1">
    <citation type="submission" date="2022-05" db="EMBL/GenBank/DDBJ databases">
        <title>Expanded diversity of anoxic marine methylotrophy in a Black Sea sulfate reducing microorganism.</title>
        <authorList>
            <person name="Fischer P.Q."/>
            <person name="Stams A.J.M."/>
            <person name="Villanueva L."/>
            <person name="Sousa D.Z."/>
        </authorList>
    </citation>
    <scope>NUCLEOTIDE SEQUENCE</scope>
    <source>
        <strain evidence="2">P130</strain>
    </source>
</reference>
<feature type="domain" description="HNH" evidence="1">
    <location>
        <begin position="8"/>
        <end position="55"/>
    </location>
</feature>
<evidence type="ECO:0000313" key="2">
    <source>
        <dbReference type="EMBL" id="MDO0826080.1"/>
    </source>
</evidence>
<keyword evidence="2" id="KW-0378">Hydrolase</keyword>
<keyword evidence="3" id="KW-1185">Reference proteome</keyword>
<proteinExistence type="predicted"/>
<organism evidence="2 3">
    <name type="scientific">Desulfosporosinus nitroreducens</name>
    <dbReference type="NCBI Taxonomy" id="2018668"/>
    <lineage>
        <taxon>Bacteria</taxon>
        <taxon>Bacillati</taxon>
        <taxon>Bacillota</taxon>
        <taxon>Clostridia</taxon>
        <taxon>Eubacteriales</taxon>
        <taxon>Desulfitobacteriaceae</taxon>
        <taxon>Desulfosporosinus</taxon>
    </lineage>
</organism>